<name>A0A7J7DXP8_TRIWF</name>
<dbReference type="SUPFAM" id="SSF48452">
    <property type="entry name" value="TPR-like"/>
    <property type="match status" value="1"/>
</dbReference>
<dbReference type="FunFam" id="1.25.40.10:FF:000782">
    <property type="entry name" value="Pentatricopeptide repeat-containing protein"/>
    <property type="match status" value="1"/>
</dbReference>
<dbReference type="OrthoDB" id="185373at2759"/>
<dbReference type="InterPro" id="IPR046848">
    <property type="entry name" value="E_motif"/>
</dbReference>
<dbReference type="InterPro" id="IPR011990">
    <property type="entry name" value="TPR-like_helical_dom_sf"/>
</dbReference>
<organism evidence="3 4">
    <name type="scientific">Tripterygium wilfordii</name>
    <name type="common">Thunder God vine</name>
    <dbReference type="NCBI Taxonomy" id="458696"/>
    <lineage>
        <taxon>Eukaryota</taxon>
        <taxon>Viridiplantae</taxon>
        <taxon>Streptophyta</taxon>
        <taxon>Embryophyta</taxon>
        <taxon>Tracheophyta</taxon>
        <taxon>Spermatophyta</taxon>
        <taxon>Magnoliopsida</taxon>
        <taxon>eudicotyledons</taxon>
        <taxon>Gunneridae</taxon>
        <taxon>Pentapetalae</taxon>
        <taxon>rosids</taxon>
        <taxon>fabids</taxon>
        <taxon>Celastrales</taxon>
        <taxon>Celastraceae</taxon>
        <taxon>Tripterygium</taxon>
    </lineage>
</organism>
<dbReference type="InterPro" id="IPR002885">
    <property type="entry name" value="PPR_rpt"/>
</dbReference>
<dbReference type="FunFam" id="1.25.40.10:FF:000280">
    <property type="entry name" value="Pentatricopeptide repeat-containing protein"/>
    <property type="match status" value="1"/>
</dbReference>
<reference evidence="3 4" key="1">
    <citation type="journal article" date="2020" name="Nat. Commun.">
        <title>Genome of Tripterygium wilfordii and identification of cytochrome P450 involved in triptolide biosynthesis.</title>
        <authorList>
            <person name="Tu L."/>
            <person name="Su P."/>
            <person name="Zhang Z."/>
            <person name="Gao L."/>
            <person name="Wang J."/>
            <person name="Hu T."/>
            <person name="Zhou J."/>
            <person name="Zhang Y."/>
            <person name="Zhao Y."/>
            <person name="Liu Y."/>
            <person name="Song Y."/>
            <person name="Tong Y."/>
            <person name="Lu Y."/>
            <person name="Yang J."/>
            <person name="Xu C."/>
            <person name="Jia M."/>
            <person name="Peters R.J."/>
            <person name="Huang L."/>
            <person name="Gao W."/>
        </authorList>
    </citation>
    <scope>NUCLEOTIDE SEQUENCE [LARGE SCALE GENOMIC DNA]</scope>
    <source>
        <strain evidence="4">cv. XIE 37</strain>
        <tissue evidence="3">Leaf</tissue>
    </source>
</reference>
<dbReference type="FunFam" id="1.25.40.10:FF:000125">
    <property type="entry name" value="Pentatricopeptide repeat-containing protein"/>
    <property type="match status" value="1"/>
</dbReference>
<dbReference type="AlphaFoldDB" id="A0A7J7DXP8"/>
<dbReference type="PANTHER" id="PTHR47926:SF468">
    <property type="entry name" value="PENTATRICOPEPTIDE REPEAT-CONTAINING PROTEIN"/>
    <property type="match status" value="1"/>
</dbReference>
<comment type="caution">
    <text evidence="3">The sequence shown here is derived from an EMBL/GenBank/DDBJ whole genome shotgun (WGS) entry which is preliminary data.</text>
</comment>
<dbReference type="FunFam" id="1.25.40.10:FF:000144">
    <property type="entry name" value="Pentatricopeptide repeat-containing protein, mitochondrial"/>
    <property type="match status" value="1"/>
</dbReference>
<dbReference type="InterPro" id="IPR046960">
    <property type="entry name" value="PPR_At4g14850-like_plant"/>
</dbReference>
<dbReference type="GO" id="GO:0048731">
    <property type="term" value="P:system development"/>
    <property type="evidence" value="ECO:0007669"/>
    <property type="project" value="UniProtKB-ARBA"/>
</dbReference>
<feature type="repeat" description="PPR" evidence="2">
    <location>
        <begin position="73"/>
        <end position="107"/>
    </location>
</feature>
<dbReference type="PANTHER" id="PTHR47926">
    <property type="entry name" value="PENTATRICOPEPTIDE REPEAT-CONTAINING PROTEIN"/>
    <property type="match status" value="1"/>
</dbReference>
<evidence type="ECO:0000256" key="1">
    <source>
        <dbReference type="ARBA" id="ARBA00022737"/>
    </source>
</evidence>
<dbReference type="NCBIfam" id="TIGR00756">
    <property type="entry name" value="PPR"/>
    <property type="match status" value="10"/>
</dbReference>
<dbReference type="Proteomes" id="UP000593562">
    <property type="component" value="Unassembled WGS sequence"/>
</dbReference>
<sequence>MRCCFKVADLLSKTRTQTQLRFTCIRCVSSRSRPNISSQNSEIYTLNKKISNLIRTGRFTEARLVFDKMVNRTIVSWNSMIGGYVKRREIAKARKLFDEMPERDIVSWNLMIQGYVSCHGNRFLEEGRNLFDKMPDRDCVSWNTMMSGYAKNGRMDEALWLFDSMPEKNVVSWNALISGFLQNGDVASAIECFKRRPEKNAESLSALVSGLVQNEKLDEAERILVECGDEDGGNDYLLRAYNTLIAGYGHRGRVDDARHLFDRIPCNLGPRNGDNGTFKRNVVSWNTMIMCYVKAGGIVSARELFDQMTERDIVSWNTMISGYVRVSNMQEASTLFCKMPSPDTQSWNSMISGFTGIGNLELARSYFERMPQKNVISWNSMIAGYEKNEEYKEAVKLFIQMQFEGEKPDRHTLSSVLSVCSGMVDLHLGKQIHQMVTKMVLPDVPINNSLITMYARCGEINEAQTIFNEMELPIEVITWNAMIGGYASHGFAAEALEVFKLMKRSYVQPTYVTFISVLSACAHAGLVEEGKLLFKSMVNEYGIQPRLEHYASLVDVIGRSGQLNEAMDLINNMPFEPDKAVWGALLGACRVHNNAELARVAAEALIKLEPESSASYVLLYNMFAELGQWDDATEVRMMMERNNIKKEVGYSWVDSSSLVS</sequence>
<feature type="repeat" description="PPR" evidence="2">
    <location>
        <begin position="343"/>
        <end position="373"/>
    </location>
</feature>
<dbReference type="FunCoup" id="A0A7J7DXP8">
    <property type="interactions" value="493"/>
</dbReference>
<dbReference type="GO" id="GO:0009451">
    <property type="term" value="P:RNA modification"/>
    <property type="evidence" value="ECO:0007669"/>
    <property type="project" value="InterPro"/>
</dbReference>
<dbReference type="GO" id="GO:0003723">
    <property type="term" value="F:RNA binding"/>
    <property type="evidence" value="ECO:0007669"/>
    <property type="project" value="InterPro"/>
</dbReference>
<evidence type="ECO:0000313" key="3">
    <source>
        <dbReference type="EMBL" id="KAF5751031.1"/>
    </source>
</evidence>
<dbReference type="SUPFAM" id="SSF81901">
    <property type="entry name" value="HCP-like"/>
    <property type="match status" value="1"/>
</dbReference>
<dbReference type="Gene3D" id="1.25.40.10">
    <property type="entry name" value="Tetratricopeptide repeat domain"/>
    <property type="match status" value="5"/>
</dbReference>
<evidence type="ECO:0000256" key="2">
    <source>
        <dbReference type="PROSITE-ProRule" id="PRU00708"/>
    </source>
</evidence>
<feature type="repeat" description="PPR" evidence="2">
    <location>
        <begin position="374"/>
        <end position="408"/>
    </location>
</feature>
<feature type="repeat" description="PPR" evidence="2">
    <location>
        <begin position="138"/>
        <end position="172"/>
    </location>
</feature>
<dbReference type="EMBL" id="JAAARO010000002">
    <property type="protein sequence ID" value="KAF5751031.1"/>
    <property type="molecule type" value="Genomic_DNA"/>
</dbReference>
<feature type="repeat" description="PPR" evidence="2">
    <location>
        <begin position="475"/>
        <end position="509"/>
    </location>
</feature>
<protein>
    <submittedName>
        <fullName evidence="3">Mitochondrial editing factor 9 isoform 1</fullName>
    </submittedName>
</protein>
<dbReference type="Pfam" id="PF13041">
    <property type="entry name" value="PPR_2"/>
    <property type="match status" value="2"/>
</dbReference>
<gene>
    <name evidence="3" type="ORF">HS088_TW02G00041</name>
</gene>
<proteinExistence type="predicted"/>
<dbReference type="PROSITE" id="PS51375">
    <property type="entry name" value="PPR"/>
    <property type="match status" value="6"/>
</dbReference>
<feature type="repeat" description="PPR" evidence="2">
    <location>
        <begin position="281"/>
        <end position="315"/>
    </location>
</feature>
<keyword evidence="1" id="KW-0677">Repeat</keyword>
<evidence type="ECO:0000313" key="4">
    <source>
        <dbReference type="Proteomes" id="UP000593562"/>
    </source>
</evidence>
<dbReference type="Pfam" id="PF20431">
    <property type="entry name" value="E_motif"/>
    <property type="match status" value="1"/>
</dbReference>
<dbReference type="InParanoid" id="A0A7J7DXP8"/>
<accession>A0A7J7DXP8</accession>
<dbReference type="Pfam" id="PF01535">
    <property type="entry name" value="PPR"/>
    <property type="match status" value="10"/>
</dbReference>
<keyword evidence="4" id="KW-1185">Reference proteome</keyword>